<protein>
    <submittedName>
        <fullName evidence="2">Uncharacterized protein</fullName>
    </submittedName>
</protein>
<sequence length="55" mass="6402">MNKVIYIVPNITVSSNCNHIVNHYYHSSCGNNIVSEFLTTFMLSMLMKILELYIF</sequence>
<gene>
    <name evidence="1" type="ORF">NCTC11012_03068</name>
    <name evidence="2" type="ORF">NCTC11012_03085</name>
    <name evidence="3" type="ORF">NCTC11012_03098</name>
</gene>
<evidence type="ECO:0000313" key="3">
    <source>
        <dbReference type="EMBL" id="STZ82986.1"/>
    </source>
</evidence>
<dbReference type="EMBL" id="UGQF01000004">
    <property type="protein sequence ID" value="STZ82986.1"/>
    <property type="molecule type" value="Genomic_DNA"/>
</dbReference>
<dbReference type="Proteomes" id="UP000254618">
    <property type="component" value="Unassembled WGS sequence"/>
</dbReference>
<name>A0A378UTZ4_9GAMM</name>
<reference evidence="2 4" key="1">
    <citation type="submission" date="2018-06" db="EMBL/GenBank/DDBJ databases">
        <authorList>
            <consortium name="Pathogen Informatics"/>
            <person name="Doyle S."/>
        </authorList>
    </citation>
    <scope>NUCLEOTIDE SEQUENCE [LARGE SCALE GENOMIC DNA]</scope>
    <source>
        <strain evidence="2 4">NCTC11012</strain>
    </source>
</reference>
<evidence type="ECO:0000313" key="4">
    <source>
        <dbReference type="Proteomes" id="UP000254618"/>
    </source>
</evidence>
<organism evidence="2 4">
    <name type="scientific">Moraxella equi</name>
    <dbReference type="NCBI Taxonomy" id="60442"/>
    <lineage>
        <taxon>Bacteria</taxon>
        <taxon>Pseudomonadati</taxon>
        <taxon>Pseudomonadota</taxon>
        <taxon>Gammaproteobacteria</taxon>
        <taxon>Moraxellales</taxon>
        <taxon>Moraxellaceae</taxon>
        <taxon>Moraxella</taxon>
    </lineage>
</organism>
<accession>A0A378UTZ4</accession>
<dbReference type="AlphaFoldDB" id="A0A378UTZ4"/>
<dbReference type="EMBL" id="UGQF01000003">
    <property type="protein sequence ID" value="STZ82956.1"/>
    <property type="molecule type" value="Genomic_DNA"/>
</dbReference>
<dbReference type="EMBL" id="UGQF01000003">
    <property type="protein sequence ID" value="STZ82973.1"/>
    <property type="molecule type" value="Genomic_DNA"/>
</dbReference>
<proteinExistence type="predicted"/>
<evidence type="ECO:0000313" key="2">
    <source>
        <dbReference type="EMBL" id="STZ82973.1"/>
    </source>
</evidence>
<evidence type="ECO:0000313" key="1">
    <source>
        <dbReference type="EMBL" id="STZ82956.1"/>
    </source>
</evidence>